<name>A0A450UBB3_9GAMM</name>
<accession>A0A450UBB3</accession>
<sequence>MSAHPTMVYVLHMCVEQERPDEIKGDLTCFLGDCHAKNQIGRYDGEQGSWKLFGNAHVARRRPNCVFGSRRGRKLRHVIHYNLYFRSHRALQEPQSGHHL</sequence>
<evidence type="ECO:0000313" key="1">
    <source>
        <dbReference type="EMBL" id="VFJ89466.1"/>
    </source>
</evidence>
<proteinExistence type="predicted"/>
<dbReference type="EMBL" id="CAADFF010000015">
    <property type="protein sequence ID" value="VFJ89466.1"/>
    <property type="molecule type" value="Genomic_DNA"/>
</dbReference>
<organism evidence="1">
    <name type="scientific">Candidatus Kentrum sp. LFY</name>
    <dbReference type="NCBI Taxonomy" id="2126342"/>
    <lineage>
        <taxon>Bacteria</taxon>
        <taxon>Pseudomonadati</taxon>
        <taxon>Pseudomonadota</taxon>
        <taxon>Gammaproteobacteria</taxon>
        <taxon>Candidatus Kentrum</taxon>
    </lineage>
</organism>
<reference evidence="1" key="1">
    <citation type="submission" date="2019-02" db="EMBL/GenBank/DDBJ databases">
        <authorList>
            <person name="Gruber-Vodicka R. H."/>
            <person name="Seah K. B. B."/>
        </authorList>
    </citation>
    <scope>NUCLEOTIDE SEQUENCE</scope>
    <source>
        <strain evidence="1">BECK_M7</strain>
    </source>
</reference>
<gene>
    <name evidence="1" type="ORF">BECKLFY1418B_GA0070995_101527</name>
</gene>
<protein>
    <submittedName>
        <fullName evidence="1">Uncharacterized protein</fullName>
    </submittedName>
</protein>
<dbReference type="AlphaFoldDB" id="A0A450UBB3"/>